<feature type="domain" description="DUF7041" evidence="1">
    <location>
        <begin position="424"/>
        <end position="475"/>
    </location>
</feature>
<evidence type="ECO:0000259" key="1">
    <source>
        <dbReference type="Pfam" id="PF23055"/>
    </source>
</evidence>
<organism evidence="2 3">
    <name type="scientific">Trichogramma brassicae</name>
    <dbReference type="NCBI Taxonomy" id="86971"/>
    <lineage>
        <taxon>Eukaryota</taxon>
        <taxon>Metazoa</taxon>
        <taxon>Ecdysozoa</taxon>
        <taxon>Arthropoda</taxon>
        <taxon>Hexapoda</taxon>
        <taxon>Insecta</taxon>
        <taxon>Pterygota</taxon>
        <taxon>Neoptera</taxon>
        <taxon>Endopterygota</taxon>
        <taxon>Hymenoptera</taxon>
        <taxon>Apocrita</taxon>
        <taxon>Proctotrupomorpha</taxon>
        <taxon>Chalcidoidea</taxon>
        <taxon>Trichogrammatidae</taxon>
        <taxon>Trichogramma</taxon>
    </lineage>
</organism>
<keyword evidence="3" id="KW-1185">Reference proteome</keyword>
<reference evidence="2 3" key="1">
    <citation type="submission" date="2020-02" db="EMBL/GenBank/DDBJ databases">
        <authorList>
            <person name="Ferguson B K."/>
        </authorList>
    </citation>
    <scope>NUCLEOTIDE SEQUENCE [LARGE SCALE GENOMIC DNA]</scope>
</reference>
<feature type="non-terminal residue" evidence="2">
    <location>
        <position position="1"/>
    </location>
</feature>
<dbReference type="AlphaFoldDB" id="A0A6H5I702"/>
<dbReference type="EMBL" id="CADCXV010000676">
    <property type="protein sequence ID" value="CAB0032328.1"/>
    <property type="molecule type" value="Genomic_DNA"/>
</dbReference>
<gene>
    <name evidence="2" type="ORF">TBRA_LOCUS4270</name>
</gene>
<dbReference type="Pfam" id="PF23055">
    <property type="entry name" value="DUF7041"/>
    <property type="match status" value="1"/>
</dbReference>
<proteinExistence type="predicted"/>
<name>A0A6H5I702_9HYME</name>
<evidence type="ECO:0000313" key="2">
    <source>
        <dbReference type="EMBL" id="CAB0032328.1"/>
    </source>
</evidence>
<sequence>HTDITQRICYRRKPCAAAATAAAVAPVLAAVAAVVATAAVAAAAATHSCVFDVESLWACASCCARTCSLRPVDCSIKPGRLRYIRTHTHAGARAFCQARASGNSSAANANAYTYSLSRISVPGCSARELSCRIFWHELSLFTVGNDTATADDHGQRGPSSFTLSQNLKRLGCTERGASVLMRTQYISATPREPSAAENEGTACYTSYLYNERKIVSQQSLKPTRTRNSGDICMEISPASEDLGQAPASNATNFESQANRLNTIAAATPDASMQHSGRSSDFSQSGEQANSTASFIELAQSFKALTDSMNSVIISFKEKLVGEVTAPSTPLVQFDAPPVIPQPHRSSAASAPIRPNLQVNSIGVAEPSAAQSLPRSRISSLSYPPFSELPSDPFDLLDREIYPSLDSPIVGPVALKPALKSFHFPSFWKHSPELWLDTIEENFRLIGVTSDHEKYIHTMSSLGGDVIAEIANAARNLPKPDTAVYTLAFRYTIGLFTELKLHLQNLTLHCHTRKIYTQKHLMFPFSPRAHGVQRLLFFSRNRAKMCMNVAIKRLQTNADVILFLFQLGAGSAALAHQLYYYHYHYSLCRMHDARRGNHSNRLAINGIVSCELPLLCCTAPKPF</sequence>
<evidence type="ECO:0000313" key="3">
    <source>
        <dbReference type="Proteomes" id="UP000479190"/>
    </source>
</evidence>
<protein>
    <recommendedName>
        <fullName evidence="1">DUF7041 domain-containing protein</fullName>
    </recommendedName>
</protein>
<accession>A0A6H5I702</accession>
<dbReference type="InterPro" id="IPR055469">
    <property type="entry name" value="DUF7041"/>
</dbReference>
<dbReference type="Proteomes" id="UP000479190">
    <property type="component" value="Unassembled WGS sequence"/>
</dbReference>